<dbReference type="STRING" id="51670.SAMN04488557_2426"/>
<comment type="catalytic activity">
    <reaction evidence="1">
        <text>Hydrolyzes the link between N-acetylmuramoyl residues and L-amino acid residues in certain cell-wall glycopeptides.</text>
        <dbReference type="EC" id="3.5.1.28"/>
    </reaction>
</comment>
<name>A0A1I7NJJ4_9HYPH</name>
<dbReference type="Proteomes" id="UP000199423">
    <property type="component" value="Unassembled WGS sequence"/>
</dbReference>
<dbReference type="EMBL" id="FPCH01000002">
    <property type="protein sequence ID" value="SFV34797.1"/>
    <property type="molecule type" value="Genomic_DNA"/>
</dbReference>
<keyword evidence="5" id="KW-0732">Signal</keyword>
<gene>
    <name evidence="7" type="ORF">SAMN04488557_2426</name>
</gene>
<evidence type="ECO:0000256" key="4">
    <source>
        <dbReference type="SAM" id="MobiDB-lite"/>
    </source>
</evidence>
<evidence type="ECO:0000256" key="5">
    <source>
        <dbReference type="SAM" id="SignalP"/>
    </source>
</evidence>
<feature type="compositionally biased region" description="Acidic residues" evidence="4">
    <location>
        <begin position="166"/>
        <end position="175"/>
    </location>
</feature>
<dbReference type="CDD" id="cd02696">
    <property type="entry name" value="MurNAc-LAA"/>
    <property type="match status" value="1"/>
</dbReference>
<sequence length="419" mass="45079">MTRESNSAMRHPAELLRNALAAALTLLWTLAGMSAHAAEALDAHLTVTGRSTIFELTMSEGLTAEVFTLANPYRVVLDLPDLSFRLDPSVGQKGAGLVSAFRYGQFAQHKSRIVIDTKGPVKINSATMTRLKGTSAVKLAIALMPIDAETFGAGTGAMTHSAAYEPDAEPATPEESEAKHKPHSKPVIVIDPGHGGIDPGAIGANNVTEKTIVLAVAAQLKDALTKTGLYDVKMTRADDVFISLDHRLKFSADNAADLFISLHADSIEEKTAKDTIRGATIYTLSSQASDEQARIMAEKENASDLIAGIENIDRGGGDQVKNILIDLLKRETSNFSADFSQVLAKRLGKAIAMSRIPRRSAAFKVLKQTHAPSVLVELGYLSNQMDEQQMLTAEWQSKVAVAITDAVQIYFNKRTASKP</sequence>
<dbReference type="Gene3D" id="2.60.40.3500">
    <property type="match status" value="1"/>
</dbReference>
<keyword evidence="8" id="KW-1185">Reference proteome</keyword>
<feature type="signal peptide" evidence="5">
    <location>
        <begin position="1"/>
        <end position="37"/>
    </location>
</feature>
<dbReference type="SMART" id="SM00646">
    <property type="entry name" value="Ami_3"/>
    <property type="match status" value="1"/>
</dbReference>
<dbReference type="PANTHER" id="PTHR30404:SF0">
    <property type="entry name" value="N-ACETYLMURAMOYL-L-ALANINE AMIDASE AMIC"/>
    <property type="match status" value="1"/>
</dbReference>
<dbReference type="EC" id="3.5.1.28" evidence="2"/>
<dbReference type="AlphaFoldDB" id="A0A1I7NJJ4"/>
<accession>A0A1I7NJJ4</accession>
<dbReference type="PANTHER" id="PTHR30404">
    <property type="entry name" value="N-ACETYLMURAMOYL-L-ALANINE AMIDASE"/>
    <property type="match status" value="1"/>
</dbReference>
<feature type="domain" description="MurNAc-LAA" evidence="6">
    <location>
        <begin position="248"/>
        <end position="408"/>
    </location>
</feature>
<feature type="chain" id="PRO_5011671370" description="N-acetylmuramoyl-L-alanine amidase" evidence="5">
    <location>
        <begin position="38"/>
        <end position="419"/>
    </location>
</feature>
<evidence type="ECO:0000256" key="1">
    <source>
        <dbReference type="ARBA" id="ARBA00001561"/>
    </source>
</evidence>
<dbReference type="GO" id="GO:0030288">
    <property type="term" value="C:outer membrane-bounded periplasmic space"/>
    <property type="evidence" value="ECO:0007669"/>
    <property type="project" value="TreeGrafter"/>
</dbReference>
<dbReference type="InterPro" id="IPR050695">
    <property type="entry name" value="N-acetylmuramoyl_amidase_3"/>
</dbReference>
<dbReference type="InterPro" id="IPR002508">
    <property type="entry name" value="MurNAc-LAA_cat"/>
</dbReference>
<evidence type="ECO:0000256" key="3">
    <source>
        <dbReference type="ARBA" id="ARBA00022801"/>
    </source>
</evidence>
<dbReference type="GO" id="GO:0009253">
    <property type="term" value="P:peptidoglycan catabolic process"/>
    <property type="evidence" value="ECO:0007669"/>
    <property type="project" value="InterPro"/>
</dbReference>
<evidence type="ECO:0000259" key="6">
    <source>
        <dbReference type="SMART" id="SM00646"/>
    </source>
</evidence>
<protein>
    <recommendedName>
        <fullName evidence="2">N-acetylmuramoyl-L-alanine amidase</fullName>
        <ecNumber evidence="2">3.5.1.28</ecNumber>
    </recommendedName>
</protein>
<dbReference type="Pfam" id="PF01520">
    <property type="entry name" value="Amidase_3"/>
    <property type="match status" value="1"/>
</dbReference>
<evidence type="ECO:0000256" key="2">
    <source>
        <dbReference type="ARBA" id="ARBA00011901"/>
    </source>
</evidence>
<reference evidence="8" key="1">
    <citation type="submission" date="2016-10" db="EMBL/GenBank/DDBJ databases">
        <authorList>
            <person name="Varghese N."/>
            <person name="Submissions S."/>
        </authorList>
    </citation>
    <scope>NUCLEOTIDE SEQUENCE [LARGE SCALE GENOMIC DNA]</scope>
    <source>
        <strain evidence="8">DSM 1565</strain>
    </source>
</reference>
<proteinExistence type="predicted"/>
<evidence type="ECO:0000313" key="7">
    <source>
        <dbReference type="EMBL" id="SFV34797.1"/>
    </source>
</evidence>
<keyword evidence="3" id="KW-0378">Hydrolase</keyword>
<dbReference type="Pfam" id="PF11741">
    <property type="entry name" value="AMIN"/>
    <property type="match status" value="1"/>
</dbReference>
<dbReference type="SUPFAM" id="SSF53187">
    <property type="entry name" value="Zn-dependent exopeptidases"/>
    <property type="match status" value="1"/>
</dbReference>
<evidence type="ECO:0000313" key="8">
    <source>
        <dbReference type="Proteomes" id="UP000199423"/>
    </source>
</evidence>
<dbReference type="Gene3D" id="3.40.630.40">
    <property type="entry name" value="Zn-dependent exopeptidases"/>
    <property type="match status" value="1"/>
</dbReference>
<feature type="region of interest" description="Disordered" evidence="4">
    <location>
        <begin position="163"/>
        <end position="183"/>
    </location>
</feature>
<organism evidence="7 8">
    <name type="scientific">Hyphomicrobium facile</name>
    <dbReference type="NCBI Taxonomy" id="51670"/>
    <lineage>
        <taxon>Bacteria</taxon>
        <taxon>Pseudomonadati</taxon>
        <taxon>Pseudomonadota</taxon>
        <taxon>Alphaproteobacteria</taxon>
        <taxon>Hyphomicrobiales</taxon>
        <taxon>Hyphomicrobiaceae</taxon>
        <taxon>Hyphomicrobium</taxon>
    </lineage>
</organism>
<dbReference type="InterPro" id="IPR021731">
    <property type="entry name" value="AMIN_dom"/>
</dbReference>
<dbReference type="GO" id="GO:0008745">
    <property type="term" value="F:N-acetylmuramoyl-L-alanine amidase activity"/>
    <property type="evidence" value="ECO:0007669"/>
    <property type="project" value="UniProtKB-EC"/>
</dbReference>